<dbReference type="AlphaFoldDB" id="A0A2A2IF31"/>
<keyword evidence="2" id="KW-1185">Reference proteome</keyword>
<dbReference type="PANTHER" id="PTHR39166:SF1">
    <property type="entry name" value="BLL1166 PROTEIN"/>
    <property type="match status" value="1"/>
</dbReference>
<dbReference type="Pfam" id="PF06042">
    <property type="entry name" value="NTP_transf_6"/>
    <property type="match status" value="1"/>
</dbReference>
<evidence type="ECO:0000313" key="1">
    <source>
        <dbReference type="EMBL" id="PAV29760.1"/>
    </source>
</evidence>
<organism evidence="1 2">
    <name type="scientific">Virgibacillus profundi</name>
    <dbReference type="NCBI Taxonomy" id="2024555"/>
    <lineage>
        <taxon>Bacteria</taxon>
        <taxon>Bacillati</taxon>
        <taxon>Bacillota</taxon>
        <taxon>Bacilli</taxon>
        <taxon>Bacillales</taxon>
        <taxon>Bacillaceae</taxon>
        <taxon>Virgibacillus</taxon>
    </lineage>
</organism>
<gene>
    <name evidence="1" type="ORF">CIL05_10365</name>
</gene>
<comment type="caution">
    <text evidence="1">The sequence shown here is derived from an EMBL/GenBank/DDBJ whole genome shotgun (WGS) entry which is preliminary data.</text>
</comment>
<dbReference type="EMBL" id="NPOA01000006">
    <property type="protein sequence ID" value="PAV29760.1"/>
    <property type="molecule type" value="Genomic_DNA"/>
</dbReference>
<dbReference type="RefSeq" id="WP_095655461.1">
    <property type="nucleotide sequence ID" value="NZ_NPOA01000006.1"/>
</dbReference>
<dbReference type="OrthoDB" id="1901124at2"/>
<name>A0A2A2IF31_9BACI</name>
<evidence type="ECO:0008006" key="3">
    <source>
        <dbReference type="Google" id="ProtNLM"/>
    </source>
</evidence>
<dbReference type="Proteomes" id="UP000218887">
    <property type="component" value="Unassembled WGS sequence"/>
</dbReference>
<evidence type="ECO:0000313" key="2">
    <source>
        <dbReference type="Proteomes" id="UP000218887"/>
    </source>
</evidence>
<proteinExistence type="predicted"/>
<sequence>MKLENEADIIQIISEDQWMMNVLHTASELDLPDWWICAGFARSKIWDVLHGFEKRTEIADIDVVYYDEKNINEVEEKRLESLLAGLLPGLPWSVKNEARMHLRNNLDPYTDTEDAIAKFPETATALGVRLDNNGKLILTAPHGTRDVLNMVVRPTPFFQKSDRLMKIYEKRVLQKNWHSRWGMVSYSNE</sequence>
<protein>
    <recommendedName>
        <fullName evidence="3">Nucleotidyltransferase family protein</fullName>
    </recommendedName>
</protein>
<reference evidence="1 2" key="1">
    <citation type="submission" date="2017-08" db="EMBL/GenBank/DDBJ databases">
        <title>Virgibacillus indicus sp. nov. and Virgibacillus profoundi sp. nov, two moderately halophilic bacteria isolated from marine sediment by using the Microfluidic Streak Plate.</title>
        <authorList>
            <person name="Xu B."/>
            <person name="Hu B."/>
            <person name="Wang J."/>
            <person name="Zhu Y."/>
            <person name="Huang L."/>
            <person name="Du W."/>
            <person name="Huang Y."/>
        </authorList>
    </citation>
    <scope>NUCLEOTIDE SEQUENCE [LARGE SCALE GENOMIC DNA]</scope>
    <source>
        <strain evidence="1 2">IO3-P3-H5</strain>
    </source>
</reference>
<dbReference type="InterPro" id="IPR009267">
    <property type="entry name" value="NTP_transf_6"/>
</dbReference>
<accession>A0A2A2IF31</accession>
<dbReference type="PANTHER" id="PTHR39166">
    <property type="entry name" value="BLL1166 PROTEIN"/>
    <property type="match status" value="1"/>
</dbReference>